<dbReference type="Gene3D" id="3.40.50.150">
    <property type="entry name" value="Vaccinia Virus protein VP39"/>
    <property type="match status" value="1"/>
</dbReference>
<name>A0A7R8UFZ4_HERIL</name>
<dbReference type="GO" id="GO:0005634">
    <property type="term" value="C:nucleus"/>
    <property type="evidence" value="ECO:0007669"/>
    <property type="project" value="TreeGrafter"/>
</dbReference>
<dbReference type="InterPro" id="IPR002905">
    <property type="entry name" value="Trm1"/>
</dbReference>
<dbReference type="NCBIfam" id="TIGR00308">
    <property type="entry name" value="TRM1"/>
    <property type="match status" value="1"/>
</dbReference>
<accession>A0A7R8UFZ4</accession>
<sequence>MESDTKGITLELQPTPASNSMQTINEGSAEILCKQGHVFYNPVQQFNRDLSISVISTYNRLFRAGESKGETGEGERDAWKPGVKSENGLRILEALSATGLRSIRYAKEIPGVKEIIANDLSKSAVESIRENVIHNKVEDLIVPNQADATTLMYLSAPPEKRFDVIDLDPYGCPNKFLDGAVQSIKDGGLLLVTATDMAVLAGNTPEACFVKYGSVPLKTKACHEMALRILLRCIEGHANRYGKYIEPLLSISADFYVRVFVRVFYGPIVCKRSLCKQAMIYQCTGCETFTLQPLGTSKPVEKNPKLTKYGLPTGPTVNTHCMHCNHRHHLGGPIWSAPIHNQSFVNELLAAVQREPLTQLVTNRRIVGKLSVISEELPDVPLYYSLDKLCSVLRLEIIPVLKFRSALLHAGYEVSYSHACKNSIKTNAPPEVLWDILRCWSKRHPVKPERLVDGSATKAILEQVVEKEYNLDDIHPNANPKSRKEALARYPENPAAHWGPGTRATLMIGEGKMEKSHKNQNKRQRTKDSERMSPDEKAVKLDDKN</sequence>
<keyword evidence="4 10" id="KW-0949">S-adenosyl-L-methionine</keyword>
<dbReference type="PROSITE" id="PS51626">
    <property type="entry name" value="SAM_MT_TRM1"/>
    <property type="match status" value="1"/>
</dbReference>
<evidence type="ECO:0000256" key="7">
    <source>
        <dbReference type="ARBA" id="ARBA00039099"/>
    </source>
</evidence>
<keyword evidence="13" id="KW-1185">Reference proteome</keyword>
<evidence type="ECO:0000256" key="1">
    <source>
        <dbReference type="ARBA" id="ARBA00022555"/>
    </source>
</evidence>
<dbReference type="EC" id="2.1.1.216" evidence="7 10"/>
<keyword evidence="3 10" id="KW-0808">Transferase</keyword>
<evidence type="ECO:0000256" key="5">
    <source>
        <dbReference type="ARBA" id="ARBA00022694"/>
    </source>
</evidence>
<evidence type="ECO:0000256" key="6">
    <source>
        <dbReference type="ARBA" id="ARBA00022884"/>
    </source>
</evidence>
<dbReference type="PANTHER" id="PTHR10631">
    <property type="entry name" value="N 2 ,N 2 -DIMETHYLGUANOSINE TRNA METHYLTRANSFERASE"/>
    <property type="match status" value="1"/>
</dbReference>
<dbReference type="GO" id="GO:0160104">
    <property type="term" value="F:tRNA (guanine(26)-N2)-dimethyltransferase activity"/>
    <property type="evidence" value="ECO:0007669"/>
    <property type="project" value="UniProtKB-UniRule"/>
</dbReference>
<reference evidence="12 13" key="1">
    <citation type="submission" date="2020-11" db="EMBL/GenBank/DDBJ databases">
        <authorList>
            <person name="Wallbank WR R."/>
            <person name="Pardo Diaz C."/>
            <person name="Kozak K."/>
            <person name="Martin S."/>
            <person name="Jiggins C."/>
            <person name="Moest M."/>
            <person name="Warren A I."/>
            <person name="Generalovic N T."/>
            <person name="Byers J.R.P. K."/>
            <person name="Montejo-Kovacevich G."/>
            <person name="Yen C E."/>
        </authorList>
    </citation>
    <scope>NUCLEOTIDE SEQUENCE [LARGE SCALE GENOMIC DNA]</scope>
</reference>
<dbReference type="SUPFAM" id="SSF53335">
    <property type="entry name" value="S-adenosyl-L-methionine-dependent methyltransferases"/>
    <property type="match status" value="1"/>
</dbReference>
<dbReference type="FunCoup" id="A0A7R8UFZ4">
    <property type="interactions" value="2321"/>
</dbReference>
<keyword evidence="6 10" id="KW-0694">RNA-binding</keyword>
<dbReference type="EMBL" id="LR899009">
    <property type="protein sequence ID" value="CAD7080147.1"/>
    <property type="molecule type" value="Genomic_DNA"/>
</dbReference>
<evidence type="ECO:0000256" key="10">
    <source>
        <dbReference type="PROSITE-ProRule" id="PRU00958"/>
    </source>
</evidence>
<dbReference type="AlphaFoldDB" id="A0A7R8UFZ4"/>
<evidence type="ECO:0000256" key="9">
    <source>
        <dbReference type="ARBA" id="ARBA00074266"/>
    </source>
</evidence>
<dbReference type="InParanoid" id="A0A7R8UFZ4"/>
<protein>
    <recommendedName>
        <fullName evidence="9 10">tRNA (guanine(26)-N(2))-dimethyltransferase</fullName>
        <ecNumber evidence="7 10">2.1.1.216</ecNumber>
    </recommendedName>
</protein>
<dbReference type="InterPro" id="IPR042296">
    <property type="entry name" value="tRNA_met_Trm1_C"/>
</dbReference>
<feature type="compositionally biased region" description="Basic and acidic residues" evidence="11">
    <location>
        <begin position="526"/>
        <end position="545"/>
    </location>
</feature>
<dbReference type="GO" id="GO:0000049">
    <property type="term" value="F:tRNA binding"/>
    <property type="evidence" value="ECO:0007669"/>
    <property type="project" value="UniProtKB-UniRule"/>
</dbReference>
<dbReference type="Proteomes" id="UP000594454">
    <property type="component" value="Chromosome 1"/>
</dbReference>
<keyword evidence="2 10" id="KW-0489">Methyltransferase</keyword>
<gene>
    <name evidence="12" type="ORF">HERILL_LOCUS3317</name>
</gene>
<dbReference type="OrthoDB" id="6349953at2759"/>
<evidence type="ECO:0000256" key="4">
    <source>
        <dbReference type="ARBA" id="ARBA00022691"/>
    </source>
</evidence>
<dbReference type="GO" id="GO:0002940">
    <property type="term" value="P:tRNA N2-guanine methylation"/>
    <property type="evidence" value="ECO:0007669"/>
    <property type="project" value="TreeGrafter"/>
</dbReference>
<keyword evidence="1 10" id="KW-0820">tRNA-binding</keyword>
<keyword evidence="5 10" id="KW-0819">tRNA processing</keyword>
<proteinExistence type="inferred from homology"/>
<comment type="catalytic activity">
    <reaction evidence="8 10">
        <text>guanosine(26) in tRNA + 2 S-adenosyl-L-methionine = N(2)-dimethylguanosine(26) in tRNA + 2 S-adenosyl-L-homocysteine + 2 H(+)</text>
        <dbReference type="Rhea" id="RHEA:43140"/>
        <dbReference type="Rhea" id="RHEA-COMP:10359"/>
        <dbReference type="Rhea" id="RHEA-COMP:10360"/>
        <dbReference type="ChEBI" id="CHEBI:15378"/>
        <dbReference type="ChEBI" id="CHEBI:57856"/>
        <dbReference type="ChEBI" id="CHEBI:59789"/>
        <dbReference type="ChEBI" id="CHEBI:74269"/>
        <dbReference type="ChEBI" id="CHEBI:74513"/>
        <dbReference type="EC" id="2.1.1.216"/>
    </reaction>
</comment>
<evidence type="ECO:0000256" key="2">
    <source>
        <dbReference type="ARBA" id="ARBA00022603"/>
    </source>
</evidence>
<comment type="similarity">
    <text evidence="10">Belongs to the class I-like SAM-binding methyltransferase superfamily. Trm1 family.</text>
</comment>
<dbReference type="CDD" id="cd02440">
    <property type="entry name" value="AdoMet_MTases"/>
    <property type="match status" value="1"/>
</dbReference>
<evidence type="ECO:0000256" key="8">
    <source>
        <dbReference type="ARBA" id="ARBA00051897"/>
    </source>
</evidence>
<dbReference type="FunFam" id="3.40.50.150:FF:000051">
    <property type="entry name" value="tRNA (guanine(26)-N(2))-dimethyltransferase"/>
    <property type="match status" value="1"/>
</dbReference>
<evidence type="ECO:0000256" key="3">
    <source>
        <dbReference type="ARBA" id="ARBA00022679"/>
    </source>
</evidence>
<dbReference type="PANTHER" id="PTHR10631:SF3">
    <property type="entry name" value="TRNA (GUANINE(26)-N(2))-DIMETHYLTRANSFERASE"/>
    <property type="match status" value="1"/>
</dbReference>
<evidence type="ECO:0000313" key="13">
    <source>
        <dbReference type="Proteomes" id="UP000594454"/>
    </source>
</evidence>
<dbReference type="Pfam" id="PF02005">
    <property type="entry name" value="TRM"/>
    <property type="match status" value="1"/>
</dbReference>
<dbReference type="FunFam" id="3.30.56.70:FF:000001">
    <property type="entry name" value="tRNA (guanine(26)-N(2))-dimethyltransferase"/>
    <property type="match status" value="1"/>
</dbReference>
<evidence type="ECO:0000313" key="12">
    <source>
        <dbReference type="EMBL" id="CAD7080147.1"/>
    </source>
</evidence>
<organism evidence="12 13">
    <name type="scientific">Hermetia illucens</name>
    <name type="common">Black soldier fly</name>
    <dbReference type="NCBI Taxonomy" id="343691"/>
    <lineage>
        <taxon>Eukaryota</taxon>
        <taxon>Metazoa</taxon>
        <taxon>Ecdysozoa</taxon>
        <taxon>Arthropoda</taxon>
        <taxon>Hexapoda</taxon>
        <taxon>Insecta</taxon>
        <taxon>Pterygota</taxon>
        <taxon>Neoptera</taxon>
        <taxon>Endopterygota</taxon>
        <taxon>Diptera</taxon>
        <taxon>Brachycera</taxon>
        <taxon>Stratiomyomorpha</taxon>
        <taxon>Stratiomyidae</taxon>
        <taxon>Hermetiinae</taxon>
        <taxon>Hermetia</taxon>
    </lineage>
</organism>
<evidence type="ECO:0000256" key="11">
    <source>
        <dbReference type="SAM" id="MobiDB-lite"/>
    </source>
</evidence>
<dbReference type="InterPro" id="IPR029063">
    <property type="entry name" value="SAM-dependent_MTases_sf"/>
</dbReference>
<feature type="region of interest" description="Disordered" evidence="11">
    <location>
        <begin position="491"/>
        <end position="545"/>
    </location>
</feature>
<dbReference type="Gene3D" id="3.30.56.70">
    <property type="entry name" value="N2,N2-dimethylguanosine tRNA methyltransferase, C-terminal domain"/>
    <property type="match status" value="1"/>
</dbReference>